<dbReference type="RefSeq" id="XP_035325277.1">
    <property type="nucleotide sequence ID" value="XM_035462347.1"/>
</dbReference>
<evidence type="ECO:0000313" key="2">
    <source>
        <dbReference type="EMBL" id="KAF4126625.1"/>
    </source>
</evidence>
<evidence type="ECO:0000313" key="3">
    <source>
        <dbReference type="Proteomes" id="UP000749293"/>
    </source>
</evidence>
<dbReference type="GeneID" id="55966591"/>
<evidence type="ECO:0000256" key="1">
    <source>
        <dbReference type="SAM" id="Phobius"/>
    </source>
</evidence>
<dbReference type="AlphaFoldDB" id="A0A9P4Z2Q7"/>
<feature type="transmembrane region" description="Helical" evidence="1">
    <location>
        <begin position="16"/>
        <end position="37"/>
    </location>
</feature>
<dbReference type="EMBL" id="JAANYQ010000001">
    <property type="protein sequence ID" value="KAF4126625.1"/>
    <property type="molecule type" value="Genomic_DNA"/>
</dbReference>
<feature type="transmembrane region" description="Helical" evidence="1">
    <location>
        <begin position="82"/>
        <end position="101"/>
    </location>
</feature>
<gene>
    <name evidence="2" type="ORF">GMORB2_0361</name>
</gene>
<feature type="transmembrane region" description="Helical" evidence="1">
    <location>
        <begin position="49"/>
        <end position="67"/>
    </location>
</feature>
<keyword evidence="1" id="KW-0472">Membrane</keyword>
<organism evidence="2 3">
    <name type="scientific">Geosmithia morbida</name>
    <dbReference type="NCBI Taxonomy" id="1094350"/>
    <lineage>
        <taxon>Eukaryota</taxon>
        <taxon>Fungi</taxon>
        <taxon>Dikarya</taxon>
        <taxon>Ascomycota</taxon>
        <taxon>Pezizomycotina</taxon>
        <taxon>Sordariomycetes</taxon>
        <taxon>Hypocreomycetidae</taxon>
        <taxon>Hypocreales</taxon>
        <taxon>Bionectriaceae</taxon>
        <taxon>Geosmithia</taxon>
    </lineage>
</organism>
<keyword evidence="3" id="KW-1185">Reference proteome</keyword>
<reference evidence="2" key="1">
    <citation type="submission" date="2020-03" db="EMBL/GenBank/DDBJ databases">
        <title>Site-based positive gene gene selection in Geosmithia morbida across the United States reveals a broad range of putative effectors and factors for local host and environmental adapation.</title>
        <authorList>
            <person name="Onufrak A."/>
            <person name="Murdoch R.W."/>
            <person name="Gazis R."/>
            <person name="Huff M."/>
            <person name="Staton M."/>
            <person name="Klingeman W."/>
            <person name="Hadziabdic D."/>
        </authorList>
    </citation>
    <scope>NUCLEOTIDE SEQUENCE</scope>
    <source>
        <strain evidence="2">1262</strain>
    </source>
</reference>
<comment type="caution">
    <text evidence="2">The sequence shown here is derived from an EMBL/GenBank/DDBJ whole genome shotgun (WGS) entry which is preliminary data.</text>
</comment>
<protein>
    <submittedName>
        <fullName evidence="2">Uncharacterized protein</fullName>
    </submittedName>
</protein>
<keyword evidence="1" id="KW-0812">Transmembrane</keyword>
<dbReference type="OrthoDB" id="3436860at2759"/>
<feature type="transmembrane region" description="Helical" evidence="1">
    <location>
        <begin position="108"/>
        <end position="129"/>
    </location>
</feature>
<name>A0A9P4Z2Q7_9HYPO</name>
<proteinExistence type="predicted"/>
<keyword evidence="1" id="KW-1133">Transmembrane helix</keyword>
<sequence length="191" mass="21805">MANFAALFDHRFKLPLHITELFLVVVVLILSVVQMLTRPKNAPSGRSNTMALGMAAKSLIIILYQFLSSHVNSFKKWASLKAYVILNALEIVFWAAVVFMVMQANTKFCEGISCTLSWVIFVLGIFMRFVEVKCLEILGRKQLRLTTGFQSYSCIASHMTAITWLDFKHFRNYGTPRVHHYESKHVGDQII</sequence>
<accession>A0A9P4Z2Q7</accession>
<dbReference type="Proteomes" id="UP000749293">
    <property type="component" value="Unassembled WGS sequence"/>
</dbReference>